<dbReference type="SMART" id="SM00530">
    <property type="entry name" value="HTH_XRE"/>
    <property type="match status" value="1"/>
</dbReference>
<dbReference type="PATRIC" id="fig|1114963.3.peg.474"/>
<dbReference type="InterPro" id="IPR001387">
    <property type="entry name" value="Cro/C1-type_HTH"/>
</dbReference>
<dbReference type="GO" id="GO:0003677">
    <property type="term" value="F:DNA binding"/>
    <property type="evidence" value="ECO:0007669"/>
    <property type="project" value="UniProtKB-KW"/>
</dbReference>
<organism evidence="3 4">
    <name type="scientific">Novosphingobium barchaimii LL02</name>
    <dbReference type="NCBI Taxonomy" id="1114963"/>
    <lineage>
        <taxon>Bacteria</taxon>
        <taxon>Pseudomonadati</taxon>
        <taxon>Pseudomonadota</taxon>
        <taxon>Alphaproteobacteria</taxon>
        <taxon>Sphingomonadales</taxon>
        <taxon>Sphingomonadaceae</taxon>
        <taxon>Novosphingobium</taxon>
    </lineage>
</organism>
<dbReference type="InterPro" id="IPR010982">
    <property type="entry name" value="Lambda_DNA-bd_dom_sf"/>
</dbReference>
<dbReference type="Pfam" id="PF01381">
    <property type="entry name" value="HTH_3"/>
    <property type="match status" value="1"/>
</dbReference>
<gene>
    <name evidence="3" type="ORF">V474_07875</name>
</gene>
<feature type="domain" description="HTH cro/C1-type" evidence="2">
    <location>
        <begin position="7"/>
        <end position="61"/>
    </location>
</feature>
<dbReference type="PANTHER" id="PTHR46558">
    <property type="entry name" value="TRACRIPTIONAL REGULATORY PROTEIN-RELATED-RELATED"/>
    <property type="match status" value="1"/>
</dbReference>
<accession>A0A0J8AY60</accession>
<protein>
    <submittedName>
        <fullName evidence="3">Cro/Cl family transcriptional regulator</fullName>
    </submittedName>
</protein>
<dbReference type="Proteomes" id="UP000052268">
    <property type="component" value="Unassembled WGS sequence"/>
</dbReference>
<dbReference type="Gene3D" id="1.10.260.40">
    <property type="entry name" value="lambda repressor-like DNA-binding domains"/>
    <property type="match status" value="1"/>
</dbReference>
<dbReference type="PROSITE" id="PS50943">
    <property type="entry name" value="HTH_CROC1"/>
    <property type="match status" value="1"/>
</dbReference>
<proteinExistence type="predicted"/>
<evidence type="ECO:0000313" key="4">
    <source>
        <dbReference type="Proteomes" id="UP000052268"/>
    </source>
</evidence>
<dbReference type="AlphaFoldDB" id="A0A0J8AY60"/>
<dbReference type="EMBL" id="JACU01000002">
    <property type="protein sequence ID" value="KMS59150.1"/>
    <property type="molecule type" value="Genomic_DNA"/>
</dbReference>
<keyword evidence="4" id="KW-1185">Reference proteome</keyword>
<comment type="caution">
    <text evidence="3">The sequence shown here is derived from an EMBL/GenBank/DDBJ whole genome shotgun (WGS) entry which is preliminary data.</text>
</comment>
<keyword evidence="1" id="KW-0238">DNA-binding</keyword>
<evidence type="ECO:0000256" key="1">
    <source>
        <dbReference type="ARBA" id="ARBA00023125"/>
    </source>
</evidence>
<dbReference type="PANTHER" id="PTHR46558:SF4">
    <property type="entry name" value="DNA-BIDING PHAGE PROTEIN"/>
    <property type="match status" value="1"/>
</dbReference>
<reference evidence="3 4" key="1">
    <citation type="journal article" date="2015" name="G3 (Bethesda)">
        <title>Insights into Ongoing Evolution of the Hexachlorocyclohexane Catabolic Pathway from Comparative Genomics of Ten Sphingomonadaceae Strains.</title>
        <authorList>
            <person name="Pearce S.L."/>
            <person name="Oakeshott J.G."/>
            <person name="Pandey G."/>
        </authorList>
    </citation>
    <scope>NUCLEOTIDE SEQUENCE [LARGE SCALE GENOMIC DNA]</scope>
    <source>
        <strain evidence="3 4">LL02</strain>
    </source>
</reference>
<sequence>MRYSFEFKALRKRSRLTQGQLAERVGVEQPTIQRWEAGKQKPNLEDLDKLANALGVHPGELFRDQQLTTDPVTTEAALRELASAAIRSAGGNVPASSVRPIVHGLQLGLELLLRNPTIRSNADALAVAVHAIESPSPEATPQP</sequence>
<dbReference type="SUPFAM" id="SSF47413">
    <property type="entry name" value="lambda repressor-like DNA-binding domains"/>
    <property type="match status" value="1"/>
</dbReference>
<dbReference type="CDD" id="cd00093">
    <property type="entry name" value="HTH_XRE"/>
    <property type="match status" value="1"/>
</dbReference>
<name>A0A0J8AY60_9SPHN</name>
<evidence type="ECO:0000259" key="2">
    <source>
        <dbReference type="PROSITE" id="PS50943"/>
    </source>
</evidence>
<evidence type="ECO:0000313" key="3">
    <source>
        <dbReference type="EMBL" id="KMS59150.1"/>
    </source>
</evidence>